<gene>
    <name evidence="1" type="ORF">NBRC3257_1913</name>
</gene>
<protein>
    <recommendedName>
        <fullName evidence="3">Transposase</fullName>
    </recommendedName>
</protein>
<accession>A0ABQ0IXH7</accession>
<proteinExistence type="predicted"/>
<evidence type="ECO:0000313" key="2">
    <source>
        <dbReference type="Proteomes" id="UP000018209"/>
    </source>
</evidence>
<organism evidence="1 2">
    <name type="scientific">Gluconobacter thailandicus NBRC 3257</name>
    <dbReference type="NCBI Taxonomy" id="1381097"/>
    <lineage>
        <taxon>Bacteria</taxon>
        <taxon>Pseudomonadati</taxon>
        <taxon>Pseudomonadota</taxon>
        <taxon>Alphaproteobacteria</taxon>
        <taxon>Acetobacterales</taxon>
        <taxon>Acetobacteraceae</taxon>
        <taxon>Gluconobacter</taxon>
    </lineage>
</organism>
<dbReference type="Proteomes" id="UP000018209">
    <property type="component" value="Unassembled WGS sequence"/>
</dbReference>
<reference evidence="1 2" key="1">
    <citation type="submission" date="2013-08" db="EMBL/GenBank/DDBJ databases">
        <title>Gluconobacter thailandicus NBRC 3257 whole genome sequence.</title>
        <authorList>
            <person name="Matsutani M."/>
            <person name="Yakushi T."/>
            <person name="Matsushita K."/>
        </authorList>
    </citation>
    <scope>NUCLEOTIDE SEQUENCE [LARGE SCALE GENOMIC DNA]</scope>
    <source>
        <strain evidence="1 2">NBRC 3257</strain>
    </source>
</reference>
<keyword evidence="2" id="KW-1185">Reference proteome</keyword>
<comment type="caution">
    <text evidence="1">The sequence shown here is derived from an EMBL/GenBank/DDBJ whole genome shotgun (WGS) entry which is preliminary data.</text>
</comment>
<name>A0ABQ0IXH7_GLUTH</name>
<dbReference type="EMBL" id="BASM01000026">
    <property type="protein sequence ID" value="GAD26915.1"/>
    <property type="molecule type" value="Genomic_DNA"/>
</dbReference>
<sequence>MATVGLSAQGVENDPVRMLRKLFSLMVDCPFPKMSLT</sequence>
<evidence type="ECO:0000313" key="1">
    <source>
        <dbReference type="EMBL" id="GAD26915.1"/>
    </source>
</evidence>
<evidence type="ECO:0008006" key="3">
    <source>
        <dbReference type="Google" id="ProtNLM"/>
    </source>
</evidence>